<protein>
    <submittedName>
        <fullName evidence="1">9022_t:CDS:1</fullName>
    </submittedName>
</protein>
<organism evidence="1 2">
    <name type="scientific">Gigaspora margarita</name>
    <dbReference type="NCBI Taxonomy" id="4874"/>
    <lineage>
        <taxon>Eukaryota</taxon>
        <taxon>Fungi</taxon>
        <taxon>Fungi incertae sedis</taxon>
        <taxon>Mucoromycota</taxon>
        <taxon>Glomeromycotina</taxon>
        <taxon>Glomeromycetes</taxon>
        <taxon>Diversisporales</taxon>
        <taxon>Gigasporaceae</taxon>
        <taxon>Gigaspora</taxon>
    </lineage>
</organism>
<sequence length="211" mass="24641">FTIILQYVVDAITKLQSNNTTLVVYALTFAQKWNFTREEAIQISQKLLDYYNNDPPFNLKNLEPQTYWKQISYQAGALKILALKIFAIPTSTLKMISQIRLALSAEISKKKLDKKLVTEKENDNISDNYNTLFSYDLIDLMNEEDNELEFNHIQEIYLESLPDNSNSFMEDFINFDIIDELILTSDEVKKNLDETENTTNWTLDEILKTNK</sequence>
<dbReference type="Proteomes" id="UP000789901">
    <property type="component" value="Unassembled WGS sequence"/>
</dbReference>
<reference evidence="1 2" key="1">
    <citation type="submission" date="2021-06" db="EMBL/GenBank/DDBJ databases">
        <authorList>
            <person name="Kallberg Y."/>
            <person name="Tangrot J."/>
            <person name="Rosling A."/>
        </authorList>
    </citation>
    <scope>NUCLEOTIDE SEQUENCE [LARGE SCALE GENOMIC DNA]</scope>
    <source>
        <strain evidence="1 2">120-4 pot B 10/14</strain>
    </source>
</reference>
<accession>A0ABN7XBB1</accession>
<keyword evidence="2" id="KW-1185">Reference proteome</keyword>
<gene>
    <name evidence="1" type="ORF">GMARGA_LOCUS40175</name>
</gene>
<evidence type="ECO:0000313" key="1">
    <source>
        <dbReference type="EMBL" id="CAG8850360.1"/>
    </source>
</evidence>
<feature type="non-terminal residue" evidence="1">
    <location>
        <position position="1"/>
    </location>
</feature>
<evidence type="ECO:0000313" key="2">
    <source>
        <dbReference type="Proteomes" id="UP000789901"/>
    </source>
</evidence>
<proteinExistence type="predicted"/>
<dbReference type="EMBL" id="CAJVQB010100682">
    <property type="protein sequence ID" value="CAG8850360.1"/>
    <property type="molecule type" value="Genomic_DNA"/>
</dbReference>
<comment type="caution">
    <text evidence="1">The sequence shown here is derived from an EMBL/GenBank/DDBJ whole genome shotgun (WGS) entry which is preliminary data.</text>
</comment>
<name>A0ABN7XBB1_GIGMA</name>